<reference evidence="3" key="4">
    <citation type="submission" date="2025-04" db="UniProtKB">
        <authorList>
            <consortium name="RefSeq"/>
        </authorList>
    </citation>
    <scope>IDENTIFICATION</scope>
</reference>
<protein>
    <submittedName>
        <fullName evidence="1">Cytochrome P450 family protein</fullName>
    </submittedName>
</protein>
<reference evidence="1" key="2">
    <citation type="submission" date="2019-02" db="EMBL/GenBank/DDBJ databases">
        <title>FDA dAtabase for Regulatory Grade micrObial Sequences (FDA-ARGOS): Supporting development and validation of Infectious Disease Dx tests.</title>
        <authorList>
            <person name="Kerrigan L."/>
            <person name="Tallon L.J."/>
            <person name="Sadzewicz L."/>
            <person name="Sengamalay N."/>
            <person name="Ott S."/>
            <person name="Godinez A."/>
            <person name="Nagaraj S."/>
            <person name="Vavikolanu K."/>
            <person name="Vyas G."/>
            <person name="Nadendla S."/>
            <person name="Aluvathingal J."/>
            <person name="Sichtig H."/>
        </authorList>
    </citation>
    <scope>NUCLEOTIDE SEQUENCE</scope>
    <source>
        <strain evidence="1">FDAARGOS_311</strain>
    </source>
</reference>
<accession>A0A254UAK7</accession>
<dbReference type="EMBL" id="NKJJ02000010">
    <property type="protein sequence ID" value="TPR05961.1"/>
    <property type="molecule type" value="Genomic_DNA"/>
</dbReference>
<dbReference type="KEGG" id="ang:An12g03510"/>
<dbReference type="OrthoDB" id="4378483at2759"/>
<dbReference type="Proteomes" id="UP000197666">
    <property type="component" value="Unassembled WGS sequence"/>
</dbReference>
<dbReference type="GeneID" id="84592529"/>
<dbReference type="VEuPathDB" id="FungiDB:An12g03510"/>
<reference evidence="2" key="1">
    <citation type="submission" date="2018-10" db="EMBL/GenBank/DDBJ databases">
        <title>FDA dAtabase for Regulatory Grade micrObial Sequences (FDA-ARGOS): Supporting development and validation of Infectious Disease Dx tests.</title>
        <authorList>
            <person name="Kerrigan L."/>
            <person name="Tallon L."/>
            <person name="Sadzewicz L."/>
            <person name="Sengamalay N."/>
            <person name="Ott S."/>
            <person name="Godinez A."/>
            <person name="Nagaraj S."/>
            <person name="Vavikolanu K."/>
            <person name="Nadendla S."/>
            <person name="George J."/>
            <person name="Sichtig H."/>
        </authorList>
    </citation>
    <scope>NUCLEOTIDE SEQUENCE [LARGE SCALE GENOMIC DNA]</scope>
    <source>
        <strain evidence="2">FDAARGOS_311</strain>
    </source>
</reference>
<name>A0A254UAK7_ASPNG</name>
<sequence>MQTGIFGPNLYSLEHGEETEKGLVADILAIPELRKSWIPDVGPRLFHSKSAVGCYDKHMKPYPMEESLAWTRSLMTFPDIPRPLKAPPRSGMIPRGRVNLRSMAETFDVPDTPFWNAAAEQIYGYIWCMEDDNLICKDCVRGTSSVGVLATFPDYYHFCQELYPVLELSAKRTVEFINHVHRCHPNGEEDHKVMDAWLATVQAIYLDVLHPKADSLKCPADELQSIRYRLVNSSVRALTLQARLERGPLIGDDVIVDAVSIAMITMHDACDYRHDNQANEFYNIMTIVSAHRGVPGTNMIRRFCIDVWAWAVDNGADWAIHLAERLLAWQLYMARYRTPILFDHLVPADANNQPKEDPYGDPILNSMNPLPPSSQPYDFDLRNRCGNKERYDELLRDSLAHFETCSGCHQYDKVSWESRVPFIGRAYEKKYSDCTCLNAISTYMILACMEPVWWAMDYAAEYTGPMEEWSPMLC</sequence>
<reference evidence="3" key="3">
    <citation type="submission" date="2025-02" db="EMBL/GenBank/DDBJ databases">
        <authorList>
            <consortium name="NCBI Genome Project"/>
        </authorList>
    </citation>
    <scope>NUCLEOTIDE SEQUENCE</scope>
</reference>
<dbReference type="VEuPathDB" id="FungiDB:ATCC64974_38460"/>
<evidence type="ECO:0000313" key="3">
    <source>
        <dbReference type="RefSeq" id="XP_059604399.1"/>
    </source>
</evidence>
<proteinExistence type="predicted"/>
<evidence type="ECO:0000313" key="2">
    <source>
        <dbReference type="Proteomes" id="UP000197666"/>
    </source>
</evidence>
<gene>
    <name evidence="3" type="ORF">An12g03510</name>
    <name evidence="1" type="ORF">CAN33_0019030</name>
</gene>
<dbReference type="VEuPathDB" id="FungiDB:M747DRAFT_355149"/>
<dbReference type="VEuPathDB" id="FungiDB:ASPNIDRAFT2_1150527"/>
<dbReference type="RefSeq" id="XP_059604399.1">
    <property type="nucleotide sequence ID" value="XM_059750800.1"/>
</dbReference>
<dbReference type="AlphaFoldDB" id="A0A254UAK7"/>
<evidence type="ECO:0000313" key="1">
    <source>
        <dbReference type="EMBL" id="TPR05961.1"/>
    </source>
</evidence>
<organism evidence="1 2">
    <name type="scientific">Aspergillus niger</name>
    <dbReference type="NCBI Taxonomy" id="5061"/>
    <lineage>
        <taxon>Eukaryota</taxon>
        <taxon>Fungi</taxon>
        <taxon>Dikarya</taxon>
        <taxon>Ascomycota</taxon>
        <taxon>Pezizomycotina</taxon>
        <taxon>Eurotiomycetes</taxon>
        <taxon>Eurotiomycetidae</taxon>
        <taxon>Eurotiales</taxon>
        <taxon>Aspergillaceae</taxon>
        <taxon>Aspergillus</taxon>
        <taxon>Aspergillus subgen. Circumdati</taxon>
    </lineage>
</organism>